<dbReference type="EMBL" id="JAESND010000002">
    <property type="protein sequence ID" value="MBM3115512.1"/>
    <property type="molecule type" value="Genomic_DNA"/>
</dbReference>
<protein>
    <submittedName>
        <fullName evidence="2">SoxR reducing system RseC family protein</fullName>
    </submittedName>
</protein>
<dbReference type="InterPro" id="IPR007359">
    <property type="entry name" value="SigmaE_reg_RseC_MucC"/>
</dbReference>
<evidence type="ECO:0000313" key="3">
    <source>
        <dbReference type="Proteomes" id="UP000809431"/>
    </source>
</evidence>
<proteinExistence type="predicted"/>
<dbReference type="RefSeq" id="WP_203537175.1">
    <property type="nucleotide sequence ID" value="NZ_JAESND010000002.1"/>
</dbReference>
<comment type="caution">
    <text evidence="2">The sequence shown here is derived from an EMBL/GenBank/DDBJ whole genome shotgun (WGS) entry which is preliminary data.</text>
</comment>
<name>A0ABS2BIT0_9NEIS</name>
<evidence type="ECO:0000256" key="1">
    <source>
        <dbReference type="SAM" id="Phobius"/>
    </source>
</evidence>
<dbReference type="Pfam" id="PF04246">
    <property type="entry name" value="RseC_MucC"/>
    <property type="match status" value="1"/>
</dbReference>
<dbReference type="SUPFAM" id="SSF82866">
    <property type="entry name" value="Multidrug efflux transporter AcrB transmembrane domain"/>
    <property type="match status" value="1"/>
</dbReference>
<evidence type="ECO:0000313" key="2">
    <source>
        <dbReference type="EMBL" id="MBM3115512.1"/>
    </source>
</evidence>
<accession>A0ABS2BIT0</accession>
<keyword evidence="3" id="KW-1185">Reference proteome</keyword>
<reference evidence="2 3" key="1">
    <citation type="submission" date="2021-01" db="EMBL/GenBank/DDBJ databases">
        <title>Draft Genome Sequence and Polyhydroxyalkanoate Biosynthetic Potential of Jeongeupia naejangsanensis Type Strain DSM 24253.</title>
        <authorList>
            <person name="Turrini P."/>
            <person name="Artuso I."/>
            <person name="Lugli G.A."/>
            <person name="Frangipani E."/>
            <person name="Ventura M."/>
            <person name="Visca P."/>
        </authorList>
    </citation>
    <scope>NUCLEOTIDE SEQUENCE [LARGE SCALE GENOMIC DNA]</scope>
    <source>
        <strain evidence="2 3">DSM 24253</strain>
    </source>
</reference>
<dbReference type="PANTHER" id="PTHR35867:SF1">
    <property type="entry name" value="PROTEIN RSEC"/>
    <property type="match status" value="1"/>
</dbReference>
<dbReference type="PIRSF" id="PIRSF004923">
    <property type="entry name" value="RseC"/>
    <property type="match status" value="1"/>
</dbReference>
<keyword evidence="1" id="KW-0812">Transmembrane</keyword>
<gene>
    <name evidence="2" type="ORF">JMJ54_06715</name>
</gene>
<dbReference type="Proteomes" id="UP000809431">
    <property type="component" value="Unassembled WGS sequence"/>
</dbReference>
<dbReference type="PANTHER" id="PTHR35867">
    <property type="entry name" value="PROTEIN RSEC"/>
    <property type="match status" value="1"/>
</dbReference>
<feature type="transmembrane region" description="Helical" evidence="1">
    <location>
        <begin position="105"/>
        <end position="122"/>
    </location>
</feature>
<keyword evidence="1" id="KW-1133">Transmembrane helix</keyword>
<keyword evidence="1" id="KW-0472">Membrane</keyword>
<dbReference type="InterPro" id="IPR026268">
    <property type="entry name" value="RseC"/>
</dbReference>
<feature type="transmembrane region" description="Helical" evidence="1">
    <location>
        <begin position="79"/>
        <end position="99"/>
    </location>
</feature>
<sequence length="153" mass="16426">MIDTEAQVVRTEASHAWVVIRPHTPCGNCDPQTGCRSVAISRMFGQAQQQYRVNNPLGAVEGEYVKVAVTERTLLQSALWAYGLPLVAIILGALLGRFLAPGVPLAEVVGAAIGFCGAFAWLRVTRHRIADRGPIIVSRHGRTPPPRGCSSAD</sequence>
<organism evidence="2 3">
    <name type="scientific">Jeongeupia naejangsanensis</name>
    <dbReference type="NCBI Taxonomy" id="613195"/>
    <lineage>
        <taxon>Bacteria</taxon>
        <taxon>Pseudomonadati</taxon>
        <taxon>Pseudomonadota</taxon>
        <taxon>Betaproteobacteria</taxon>
        <taxon>Neisseriales</taxon>
        <taxon>Chitinibacteraceae</taxon>
        <taxon>Jeongeupia</taxon>
    </lineage>
</organism>